<dbReference type="PANTHER" id="PTHR16517">
    <property type="entry name" value="TUBBY-RELATED"/>
    <property type="match status" value="1"/>
</dbReference>
<evidence type="ECO:0000256" key="1">
    <source>
        <dbReference type="ARBA" id="ARBA00007129"/>
    </source>
</evidence>
<name>A0ABQ8UF63_9EUKA</name>
<reference evidence="4" key="1">
    <citation type="journal article" date="2022" name="bioRxiv">
        <title>Genomics of Preaxostyla Flagellates Illuminates Evolutionary Transitions and the Path Towards Mitochondrial Loss.</title>
        <authorList>
            <person name="Novak L.V.F."/>
            <person name="Treitli S.C."/>
            <person name="Pyrih J."/>
            <person name="Halakuc P."/>
            <person name="Pipaliya S.V."/>
            <person name="Vacek V."/>
            <person name="Brzon O."/>
            <person name="Soukal P."/>
            <person name="Eme L."/>
            <person name="Dacks J.B."/>
            <person name="Karnkowska A."/>
            <person name="Elias M."/>
            <person name="Hampl V."/>
        </authorList>
    </citation>
    <scope>NUCLEOTIDE SEQUENCE</scope>
    <source>
        <strain evidence="4">RCP-MX</strain>
    </source>
</reference>
<feature type="domain" description="Tubby C-terminal" evidence="3">
    <location>
        <begin position="154"/>
        <end position="386"/>
    </location>
</feature>
<evidence type="ECO:0000313" key="4">
    <source>
        <dbReference type="EMBL" id="KAJ4457871.1"/>
    </source>
</evidence>
<keyword evidence="5" id="KW-1185">Reference proteome</keyword>
<accession>A0ABQ8UF63</accession>
<feature type="region of interest" description="Disordered" evidence="2">
    <location>
        <begin position="1"/>
        <end position="119"/>
    </location>
</feature>
<dbReference type="Proteomes" id="UP001141327">
    <property type="component" value="Unassembled WGS sequence"/>
</dbReference>
<sequence length="391" mass="43093">MKEKRQARATNAGRIQSTLADAITPVPSPVPNRNSSTPLPPIPDDSAPTHLVAPPRAVPSTSPHEPRTPGDTGPHGATTKRILKSAQPATLNANPDGHRTAGKRGRLAGGASRRPPSPAELRLREEGIRTTFIPDVSIPRPRMVLDLTDMTAFLMSPAPRGLIVQCCIERFKGLYPRFDVFLEEPRRFLMSARLRKKSKSVNFLVSMNEQDLARASLNYLGKIRAGFFSNDYVAYDKGENPATVDRDRASGLAARQEMAHIAFGASKTPPRSIRVILPAVRPDGSRVICRPFEEHESLIHRASEDPELIVLENKVPVLDPVTNQYRMDFHGRVTQPSVKNFQLIRARDPGADVLLQFGRTGKNNFTLDFSFPLCPFQAFAIAVAALHKKTA</sequence>
<dbReference type="Gene3D" id="3.20.90.10">
    <property type="entry name" value="Tubby Protein, Chain A"/>
    <property type="match status" value="1"/>
</dbReference>
<gene>
    <name evidence="4" type="ORF">PAPYR_6549</name>
</gene>
<dbReference type="InterPro" id="IPR000007">
    <property type="entry name" value="Tubby_C"/>
</dbReference>
<dbReference type="Pfam" id="PF01167">
    <property type="entry name" value="Tub"/>
    <property type="match status" value="1"/>
</dbReference>
<evidence type="ECO:0000313" key="5">
    <source>
        <dbReference type="Proteomes" id="UP001141327"/>
    </source>
</evidence>
<dbReference type="SUPFAM" id="SSF54518">
    <property type="entry name" value="Tubby C-terminal domain-like"/>
    <property type="match status" value="1"/>
</dbReference>
<dbReference type="PRINTS" id="PR01573">
    <property type="entry name" value="SUPERTUBBY"/>
</dbReference>
<evidence type="ECO:0000256" key="2">
    <source>
        <dbReference type="SAM" id="MobiDB-lite"/>
    </source>
</evidence>
<dbReference type="InterPro" id="IPR025659">
    <property type="entry name" value="Tubby-like_C"/>
</dbReference>
<comment type="similarity">
    <text evidence="1">Belongs to the TUB family.</text>
</comment>
<dbReference type="EMBL" id="JAPMOS010000038">
    <property type="protein sequence ID" value="KAJ4457871.1"/>
    <property type="molecule type" value="Genomic_DNA"/>
</dbReference>
<evidence type="ECO:0000259" key="3">
    <source>
        <dbReference type="Pfam" id="PF01167"/>
    </source>
</evidence>
<protein>
    <submittedName>
        <fullName evidence="4">Tubby protein</fullName>
    </submittedName>
</protein>
<organism evidence="4 5">
    <name type="scientific">Paratrimastix pyriformis</name>
    <dbReference type="NCBI Taxonomy" id="342808"/>
    <lineage>
        <taxon>Eukaryota</taxon>
        <taxon>Metamonada</taxon>
        <taxon>Preaxostyla</taxon>
        <taxon>Paratrimastigidae</taxon>
        <taxon>Paratrimastix</taxon>
    </lineage>
</organism>
<proteinExistence type="inferred from homology"/>
<comment type="caution">
    <text evidence="4">The sequence shown here is derived from an EMBL/GenBank/DDBJ whole genome shotgun (WGS) entry which is preliminary data.</text>
</comment>
<dbReference type="PANTHER" id="PTHR16517:SF7">
    <property type="entry name" value="PROTEIN KING TUBBY"/>
    <property type="match status" value="1"/>
</dbReference>